<reference evidence="2 3" key="1">
    <citation type="journal article" date="2024" name="G3 (Bethesda)">
        <title>Genome assembly of Hibiscus sabdariffa L. provides insights into metabolisms of medicinal natural products.</title>
        <authorList>
            <person name="Kim T."/>
        </authorList>
    </citation>
    <scope>NUCLEOTIDE SEQUENCE [LARGE SCALE GENOMIC DNA]</scope>
    <source>
        <strain evidence="2">TK-2024</strain>
        <tissue evidence="2">Old leaves</tissue>
    </source>
</reference>
<comment type="caution">
    <text evidence="2">The sequence shown here is derived from an EMBL/GenBank/DDBJ whole genome shotgun (WGS) entry which is preliminary data.</text>
</comment>
<feature type="compositionally biased region" description="Polar residues" evidence="1">
    <location>
        <begin position="1"/>
        <end position="22"/>
    </location>
</feature>
<dbReference type="Proteomes" id="UP001472677">
    <property type="component" value="Unassembled WGS sequence"/>
</dbReference>
<keyword evidence="3" id="KW-1185">Reference proteome</keyword>
<name>A0ABR2GA22_9ROSI</name>
<protein>
    <submittedName>
        <fullName evidence="2">Uncharacterized protein</fullName>
    </submittedName>
</protein>
<dbReference type="EMBL" id="JBBPBM010000002">
    <property type="protein sequence ID" value="KAK8597079.1"/>
    <property type="molecule type" value="Genomic_DNA"/>
</dbReference>
<evidence type="ECO:0000313" key="2">
    <source>
        <dbReference type="EMBL" id="KAK8597079.1"/>
    </source>
</evidence>
<proteinExistence type="predicted"/>
<accession>A0ABR2GA22</accession>
<organism evidence="2 3">
    <name type="scientific">Hibiscus sabdariffa</name>
    <name type="common">roselle</name>
    <dbReference type="NCBI Taxonomy" id="183260"/>
    <lineage>
        <taxon>Eukaryota</taxon>
        <taxon>Viridiplantae</taxon>
        <taxon>Streptophyta</taxon>
        <taxon>Embryophyta</taxon>
        <taxon>Tracheophyta</taxon>
        <taxon>Spermatophyta</taxon>
        <taxon>Magnoliopsida</taxon>
        <taxon>eudicotyledons</taxon>
        <taxon>Gunneridae</taxon>
        <taxon>Pentapetalae</taxon>
        <taxon>rosids</taxon>
        <taxon>malvids</taxon>
        <taxon>Malvales</taxon>
        <taxon>Malvaceae</taxon>
        <taxon>Malvoideae</taxon>
        <taxon>Hibiscus</taxon>
    </lineage>
</organism>
<sequence length="106" mass="12337">MMTEHQNQNSSRGFSNHVSNRRIQGPVNHRRLNLVCYQYSRNHHLSCFQKEKNYHLPSPLRKSSVTDCILNKKIQCSPVCPDELNRGRCSQHLNVLKNLTSYNSLS</sequence>
<evidence type="ECO:0000313" key="3">
    <source>
        <dbReference type="Proteomes" id="UP001472677"/>
    </source>
</evidence>
<gene>
    <name evidence="2" type="ORF">V6N12_065555</name>
</gene>
<evidence type="ECO:0000256" key="1">
    <source>
        <dbReference type="SAM" id="MobiDB-lite"/>
    </source>
</evidence>
<feature type="region of interest" description="Disordered" evidence="1">
    <location>
        <begin position="1"/>
        <end position="23"/>
    </location>
</feature>